<feature type="compositionally biased region" description="Polar residues" evidence="1">
    <location>
        <begin position="210"/>
        <end position="228"/>
    </location>
</feature>
<reference evidence="2" key="2">
    <citation type="submission" date="2020-05" db="UniProtKB">
        <authorList>
            <consortium name="EnsemblMetazoa"/>
        </authorList>
    </citation>
    <scope>IDENTIFICATION</scope>
    <source>
        <strain evidence="2">LVP_AGWG</strain>
    </source>
</reference>
<gene>
    <name evidence="2" type="primary">5578109</name>
</gene>
<dbReference type="InParanoid" id="A0A6I8TY29"/>
<feature type="compositionally biased region" description="Polar residues" evidence="1">
    <location>
        <begin position="286"/>
        <end position="303"/>
    </location>
</feature>
<dbReference type="Proteomes" id="UP000008820">
    <property type="component" value="Chromosome 3"/>
</dbReference>
<evidence type="ECO:0000313" key="3">
    <source>
        <dbReference type="Proteomes" id="UP000008820"/>
    </source>
</evidence>
<feature type="compositionally biased region" description="Basic and acidic residues" evidence="1">
    <location>
        <begin position="554"/>
        <end position="564"/>
    </location>
</feature>
<feature type="compositionally biased region" description="Polar residues" evidence="1">
    <location>
        <begin position="72"/>
        <end position="88"/>
    </location>
</feature>
<dbReference type="OrthoDB" id="7765477at2759"/>
<dbReference type="AlphaFoldDB" id="A0A6I8TY29"/>
<feature type="region of interest" description="Disordered" evidence="1">
    <location>
        <begin position="467"/>
        <end position="564"/>
    </location>
</feature>
<name>A0A6I8TY29_AEDAE</name>
<feature type="region of interest" description="Disordered" evidence="1">
    <location>
        <begin position="1"/>
        <end position="106"/>
    </location>
</feature>
<organism evidence="2 3">
    <name type="scientific">Aedes aegypti</name>
    <name type="common">Yellowfever mosquito</name>
    <name type="synonym">Culex aegypti</name>
    <dbReference type="NCBI Taxonomy" id="7159"/>
    <lineage>
        <taxon>Eukaryota</taxon>
        <taxon>Metazoa</taxon>
        <taxon>Ecdysozoa</taxon>
        <taxon>Arthropoda</taxon>
        <taxon>Hexapoda</taxon>
        <taxon>Insecta</taxon>
        <taxon>Pterygota</taxon>
        <taxon>Neoptera</taxon>
        <taxon>Endopterygota</taxon>
        <taxon>Diptera</taxon>
        <taxon>Nematocera</taxon>
        <taxon>Culicoidea</taxon>
        <taxon>Culicidae</taxon>
        <taxon>Culicinae</taxon>
        <taxon>Aedini</taxon>
        <taxon>Aedes</taxon>
        <taxon>Stegomyia</taxon>
    </lineage>
</organism>
<feature type="compositionally biased region" description="Polar residues" evidence="1">
    <location>
        <begin position="318"/>
        <end position="327"/>
    </location>
</feature>
<feature type="region of interest" description="Disordered" evidence="1">
    <location>
        <begin position="201"/>
        <end position="232"/>
    </location>
</feature>
<proteinExistence type="predicted"/>
<feature type="region of interest" description="Disordered" evidence="1">
    <location>
        <begin position="286"/>
        <end position="342"/>
    </location>
</feature>
<feature type="compositionally biased region" description="Polar residues" evidence="1">
    <location>
        <begin position="28"/>
        <end position="64"/>
    </location>
</feature>
<evidence type="ECO:0000256" key="1">
    <source>
        <dbReference type="SAM" id="MobiDB-lite"/>
    </source>
</evidence>
<feature type="compositionally biased region" description="Polar residues" evidence="1">
    <location>
        <begin position="478"/>
        <end position="497"/>
    </location>
</feature>
<feature type="compositionally biased region" description="Low complexity" evidence="1">
    <location>
        <begin position="9"/>
        <end position="27"/>
    </location>
</feature>
<dbReference type="EnsemblMetazoa" id="AAEL019729-RA">
    <property type="protein sequence ID" value="AAEL019729-PA"/>
    <property type="gene ID" value="AAEL019729"/>
</dbReference>
<accession>A0A6I8TY29</accession>
<feature type="compositionally biased region" description="Polar residues" evidence="1">
    <location>
        <begin position="517"/>
        <end position="536"/>
    </location>
</feature>
<feature type="compositionally biased region" description="Basic and acidic residues" evidence="1">
    <location>
        <begin position="89"/>
        <end position="106"/>
    </location>
</feature>
<reference evidence="2 3" key="1">
    <citation type="submission" date="2017-06" db="EMBL/GenBank/DDBJ databases">
        <title>Aedes aegypti genome working group (AGWG) sequencing and assembly.</title>
        <authorList>
            <consortium name="Aedes aegypti Genome Working Group (AGWG)"/>
            <person name="Matthews B.J."/>
        </authorList>
    </citation>
    <scope>NUCLEOTIDE SEQUENCE [LARGE SCALE GENOMIC DNA]</scope>
    <source>
        <strain evidence="2 3">LVP_AGWG</strain>
    </source>
</reference>
<keyword evidence="3" id="KW-1185">Reference proteome</keyword>
<sequence length="564" mass="61412">MKSSNFEDTSSNATTTTKTSLTVSVTNGDANKSLLGSFTGSNNLLSEPQAVATNESVTKESNTWVHEDIAATTPSHDATSPSSQNVNEVHTERISSESPKEKSATLNTHVEEVQNIKSDDLELNAEERMISEPRLANEEVTTHTSLNAETTKNEESSKTWLGSLFGNLPIRQTLGGVIQPVEMVQSVKEDANKMDKSTALTQENGVDHNTLASDSDPSLQTPESPSKNTSSVSSLIHSVTSWLRKSPDQQELESKGLDIAKGSAGEARALPIDETEVQLVDEHANGFNSSTARNETKPSSESVAVNGHKVTKEAPDADTTSPNSIRNLESRDGEPSTAISESENRAFVKGEVLKVLSLLEDANGFTELKDQIHNQDVEQLVDGLNDAENGFKWTEMISALQKLVDEKQLESGERIRDVLEHWKEGEDGHIDDGYFDKTYGAHGNLEGRDLDDGTEETLKLMEENEELGIEADGDETAPSVTIDQKNETLKTPGNVSSEIHAKIGSSRTDDVDDQPESQRSTQNPLEDKTSSTQSLQQEDEVTEKLGKTTPQPFRAHESESLALD</sequence>
<evidence type="ECO:0000313" key="2">
    <source>
        <dbReference type="EnsemblMetazoa" id="AAEL019729-PA"/>
    </source>
</evidence>
<protein>
    <submittedName>
        <fullName evidence="2">Uncharacterized protein</fullName>
    </submittedName>
</protein>